<evidence type="ECO:0000313" key="3">
    <source>
        <dbReference type="EMBL" id="BBH90466.1"/>
    </source>
</evidence>
<feature type="transmembrane region" description="Helical" evidence="2">
    <location>
        <begin position="29"/>
        <end position="51"/>
    </location>
</feature>
<feature type="compositionally biased region" description="Basic and acidic residues" evidence="1">
    <location>
        <begin position="227"/>
        <end position="237"/>
    </location>
</feature>
<dbReference type="AlphaFoldDB" id="A0A455SS68"/>
<gene>
    <name evidence="3" type="ORF">KTC_52170</name>
</gene>
<keyword evidence="2" id="KW-0812">Transmembrane</keyword>
<proteinExistence type="predicted"/>
<protein>
    <submittedName>
        <fullName evidence="3">Uncharacterized protein</fullName>
    </submittedName>
</protein>
<reference evidence="3" key="1">
    <citation type="submission" date="2018-12" db="EMBL/GenBank/DDBJ databases">
        <title>Novel natural products biosynthetic potential of the class Ktedonobacteria.</title>
        <authorList>
            <person name="Zheng Y."/>
            <person name="Saitou A."/>
            <person name="Wang C.M."/>
            <person name="Toyoda A."/>
            <person name="Minakuchi Y."/>
            <person name="Sekiguchi Y."/>
            <person name="Ueda K."/>
            <person name="Takano H."/>
            <person name="Sakai Y."/>
            <person name="Yokota A."/>
            <person name="Yabe S."/>
        </authorList>
    </citation>
    <scope>NUCLEOTIDE SEQUENCE</scope>
    <source>
        <strain evidence="3">COM3</strain>
    </source>
</reference>
<accession>A0A455SS68</accession>
<evidence type="ECO:0000256" key="2">
    <source>
        <dbReference type="SAM" id="Phobius"/>
    </source>
</evidence>
<name>A0A455SS68_9CHLR</name>
<keyword evidence="2" id="KW-0472">Membrane</keyword>
<feature type="transmembrane region" description="Helical" evidence="2">
    <location>
        <begin position="63"/>
        <end position="88"/>
    </location>
</feature>
<evidence type="ECO:0000256" key="1">
    <source>
        <dbReference type="SAM" id="MobiDB-lite"/>
    </source>
</evidence>
<sequence>MQAEEILRLAKTEEVPEDWHVYPLQKNKVIIGLIGWAFGTIIGFGLFALVYQLVVPSNFQRGIILILFTLLLFAIFLFIGLGSLWTFITDAIRLKEHDKHLIVITPESFVQQKGSKIIHVPTQHIRYVTVRGLRKPPRKVTEDDITSVRQMPNMGDTIVTLIFGRAWTKEGRKWRRKRMRTPLTLAFLDDRTNKTHVVLQDETYGDPAEIGEALNKYAPKEDEEEKREEAEEVKAEK</sequence>
<feature type="region of interest" description="Disordered" evidence="1">
    <location>
        <begin position="201"/>
        <end position="237"/>
    </location>
</feature>
<keyword evidence="2" id="KW-1133">Transmembrane helix</keyword>
<dbReference type="EMBL" id="AP019376">
    <property type="protein sequence ID" value="BBH90466.1"/>
    <property type="molecule type" value="Genomic_DNA"/>
</dbReference>
<organism evidence="3">
    <name type="scientific">Thermosporothrix sp. COM3</name>
    <dbReference type="NCBI Taxonomy" id="2490863"/>
    <lineage>
        <taxon>Bacteria</taxon>
        <taxon>Bacillati</taxon>
        <taxon>Chloroflexota</taxon>
        <taxon>Ktedonobacteria</taxon>
        <taxon>Ktedonobacterales</taxon>
        <taxon>Thermosporotrichaceae</taxon>
        <taxon>Thermosporothrix</taxon>
    </lineage>
</organism>